<dbReference type="InterPro" id="IPR038750">
    <property type="entry name" value="YczE/YyaS-like"/>
</dbReference>
<reference evidence="2" key="1">
    <citation type="journal article" date="2013" name="Environ. Microbiol.">
        <title>Microbiota from the distal guts of lean and obese adolescents exhibit partial functional redundancy besides clear differences in community structure.</title>
        <authorList>
            <person name="Ferrer M."/>
            <person name="Ruiz A."/>
            <person name="Lanza F."/>
            <person name="Haange S.B."/>
            <person name="Oberbach A."/>
            <person name="Till H."/>
            <person name="Bargiela R."/>
            <person name="Campoy C."/>
            <person name="Segura M.T."/>
            <person name="Richter M."/>
            <person name="von Bergen M."/>
            <person name="Seifert J."/>
            <person name="Suarez A."/>
        </authorList>
    </citation>
    <scope>NUCLEOTIDE SEQUENCE</scope>
</reference>
<feature type="transmembrane region" description="Helical" evidence="1">
    <location>
        <begin position="57"/>
        <end position="76"/>
    </location>
</feature>
<organism evidence="2">
    <name type="scientific">human gut metagenome</name>
    <dbReference type="NCBI Taxonomy" id="408170"/>
    <lineage>
        <taxon>unclassified sequences</taxon>
        <taxon>metagenomes</taxon>
        <taxon>organismal metagenomes</taxon>
    </lineage>
</organism>
<evidence type="ECO:0000313" key="2">
    <source>
        <dbReference type="EMBL" id="EKC47513.1"/>
    </source>
</evidence>
<feature type="transmembrane region" description="Helical" evidence="1">
    <location>
        <begin position="17"/>
        <end position="37"/>
    </location>
</feature>
<keyword evidence="1" id="KW-1133">Transmembrane helix</keyword>
<evidence type="ECO:0000256" key="1">
    <source>
        <dbReference type="SAM" id="Phobius"/>
    </source>
</evidence>
<feature type="non-terminal residue" evidence="2">
    <location>
        <position position="89"/>
    </location>
</feature>
<name>K1RQ74_9ZZZZ</name>
<gene>
    <name evidence="2" type="ORF">OBE_15670</name>
</gene>
<dbReference type="EMBL" id="AJWZ01010764">
    <property type="protein sequence ID" value="EKC47513.1"/>
    <property type="molecule type" value="Genomic_DNA"/>
</dbReference>
<keyword evidence="1" id="KW-0472">Membrane</keyword>
<protein>
    <submittedName>
        <fullName evidence="2">Uncharacterized protein</fullName>
    </submittedName>
</protein>
<comment type="caution">
    <text evidence="2">The sequence shown here is derived from an EMBL/GenBank/DDBJ whole genome shotgun (WGS) entry which is preliminary data.</text>
</comment>
<accession>K1RQ74</accession>
<dbReference type="AlphaFoldDB" id="K1RQ74"/>
<keyword evidence="1" id="KW-0812">Transmembrane</keyword>
<sequence length="89" mass="9522">MSFTDFLPAGAYRLRRAAVMTVGVLFMGFAVAALVLADLGTDPFTTACLAFAARMGWLLGSAELLINAVMFCLVLWQDPHRIGLGTLAN</sequence>
<dbReference type="Pfam" id="PF19700">
    <property type="entry name" value="DUF6198"/>
    <property type="match status" value="1"/>
</dbReference>
<proteinExistence type="predicted"/>